<dbReference type="OrthoDB" id="9795352at2"/>
<dbReference type="GO" id="GO:0006396">
    <property type="term" value="P:RNA processing"/>
    <property type="evidence" value="ECO:0007669"/>
    <property type="project" value="InterPro"/>
</dbReference>
<dbReference type="InterPro" id="IPR029026">
    <property type="entry name" value="tRNA_m1G_MTases_N"/>
</dbReference>
<evidence type="ECO:0000313" key="5">
    <source>
        <dbReference type="Proteomes" id="UP000245462"/>
    </source>
</evidence>
<keyword evidence="1 4" id="KW-0489">Methyltransferase</keyword>
<accession>A0A2U1FSI9</accession>
<gene>
    <name evidence="4" type="ORF">C7382_10184</name>
</gene>
<dbReference type="GO" id="GO:0003723">
    <property type="term" value="F:RNA binding"/>
    <property type="evidence" value="ECO:0007669"/>
    <property type="project" value="InterPro"/>
</dbReference>
<organism evidence="4 5">
    <name type="scientific">Porphyromonas loveana</name>
    <dbReference type="NCBI Taxonomy" id="1884669"/>
    <lineage>
        <taxon>Bacteria</taxon>
        <taxon>Pseudomonadati</taxon>
        <taxon>Bacteroidota</taxon>
        <taxon>Bacteroidia</taxon>
        <taxon>Bacteroidales</taxon>
        <taxon>Porphyromonadaceae</taxon>
        <taxon>Porphyromonas</taxon>
    </lineage>
</organism>
<comment type="caution">
    <text evidence="4">The sequence shown here is derived from an EMBL/GenBank/DDBJ whole genome shotgun (WGS) entry which is preliminary data.</text>
</comment>
<dbReference type="Pfam" id="PF00588">
    <property type="entry name" value="SpoU_methylase"/>
    <property type="match status" value="1"/>
</dbReference>
<dbReference type="GO" id="GO:0005829">
    <property type="term" value="C:cytosol"/>
    <property type="evidence" value="ECO:0007669"/>
    <property type="project" value="TreeGrafter"/>
</dbReference>
<dbReference type="EMBL" id="QEKY01000001">
    <property type="protein sequence ID" value="PVZ15153.1"/>
    <property type="molecule type" value="Genomic_DNA"/>
</dbReference>
<dbReference type="RefSeq" id="WP_116678340.1">
    <property type="nucleotide sequence ID" value="NZ_JBGXZY010000002.1"/>
</dbReference>
<dbReference type="CDD" id="cd18097">
    <property type="entry name" value="SpoU-like"/>
    <property type="match status" value="1"/>
</dbReference>
<evidence type="ECO:0000259" key="3">
    <source>
        <dbReference type="Pfam" id="PF00588"/>
    </source>
</evidence>
<dbReference type="GeneID" id="94549788"/>
<dbReference type="PANTHER" id="PTHR46429:SF1">
    <property type="entry name" value="23S RRNA (GUANOSINE-2'-O-)-METHYLTRANSFERASE RLMB"/>
    <property type="match status" value="1"/>
</dbReference>
<dbReference type="Gene3D" id="3.40.1280.10">
    <property type="match status" value="1"/>
</dbReference>
<sequence length="180" mass="19973">MQKLKITEMQRLGTEEYIKSKKLPLTIVLDDVRSMNNVGSIFRTADAFRLEGICLCGITARPPHPDIHKTALGAEESVPWQYYPSTMAAVEDLLCQGYSLCAVEQAHGSISLETFHPEIGKRYALILGNEVKGVRQNVINMCNCCLEIPQFGTKHSLNVSVTAGIVIWQMVAPMLSLLRP</sequence>
<evidence type="ECO:0000256" key="1">
    <source>
        <dbReference type="ARBA" id="ARBA00022603"/>
    </source>
</evidence>
<dbReference type="InterPro" id="IPR004441">
    <property type="entry name" value="rRNA_MeTrfase_TrmH"/>
</dbReference>
<dbReference type="Proteomes" id="UP000245462">
    <property type="component" value="Unassembled WGS sequence"/>
</dbReference>
<dbReference type="AlphaFoldDB" id="A0A2U1FSI9"/>
<evidence type="ECO:0000313" key="4">
    <source>
        <dbReference type="EMBL" id="PVZ15153.1"/>
    </source>
</evidence>
<keyword evidence="5" id="KW-1185">Reference proteome</keyword>
<dbReference type="InterPro" id="IPR001537">
    <property type="entry name" value="SpoU_MeTrfase"/>
</dbReference>
<evidence type="ECO:0000256" key="2">
    <source>
        <dbReference type="ARBA" id="ARBA00022679"/>
    </source>
</evidence>
<proteinExistence type="predicted"/>
<dbReference type="GO" id="GO:0032259">
    <property type="term" value="P:methylation"/>
    <property type="evidence" value="ECO:0007669"/>
    <property type="project" value="UniProtKB-KW"/>
</dbReference>
<reference evidence="4 5" key="1">
    <citation type="submission" date="2018-04" db="EMBL/GenBank/DDBJ databases">
        <title>Genomic Encyclopedia of Type Strains, Phase IV (KMG-IV): sequencing the most valuable type-strain genomes for metagenomic binning, comparative biology and taxonomic classification.</title>
        <authorList>
            <person name="Goeker M."/>
        </authorList>
    </citation>
    <scope>NUCLEOTIDE SEQUENCE [LARGE SCALE GENOMIC DNA]</scope>
    <source>
        <strain evidence="4 5">DSM 28520</strain>
    </source>
</reference>
<feature type="domain" description="tRNA/rRNA methyltransferase SpoU type" evidence="3">
    <location>
        <begin position="25"/>
        <end position="167"/>
    </location>
</feature>
<dbReference type="GO" id="GO:0008173">
    <property type="term" value="F:RNA methyltransferase activity"/>
    <property type="evidence" value="ECO:0007669"/>
    <property type="project" value="InterPro"/>
</dbReference>
<dbReference type="SUPFAM" id="SSF75217">
    <property type="entry name" value="alpha/beta knot"/>
    <property type="match status" value="1"/>
</dbReference>
<name>A0A2U1FSI9_9PORP</name>
<dbReference type="PANTHER" id="PTHR46429">
    <property type="entry name" value="23S RRNA (GUANOSINE-2'-O-)-METHYLTRANSFERASE RLMB"/>
    <property type="match status" value="1"/>
</dbReference>
<dbReference type="InterPro" id="IPR029028">
    <property type="entry name" value="Alpha/beta_knot_MTases"/>
</dbReference>
<protein>
    <submittedName>
        <fullName evidence="4">SpoU rRNA methylase family protein</fullName>
    </submittedName>
</protein>
<keyword evidence="2" id="KW-0808">Transferase</keyword>